<proteinExistence type="predicted"/>
<gene>
    <name evidence="2" type="primary">OSJNBa0014B15.30</name>
</gene>
<reference evidence="3" key="2">
    <citation type="journal article" date="2008" name="Nucleic Acids Res.">
        <title>The rice annotation project database (RAP-DB): 2008 update.</title>
        <authorList>
            <consortium name="The rice annotation project (RAP)"/>
        </authorList>
    </citation>
    <scope>GENOME REANNOTATION</scope>
    <source>
        <strain evidence="3">cv. Nipponbare</strain>
    </source>
</reference>
<dbReference type="EMBL" id="AP002854">
    <property type="protein sequence ID" value="BAD72291.1"/>
    <property type="molecule type" value="Genomic_DNA"/>
</dbReference>
<evidence type="ECO:0000313" key="2">
    <source>
        <dbReference type="EMBL" id="BAD72291.1"/>
    </source>
</evidence>
<dbReference type="AlphaFoldDB" id="Q5SNB5"/>
<organism evidence="2 3">
    <name type="scientific">Oryza sativa subsp. japonica</name>
    <name type="common">Rice</name>
    <dbReference type="NCBI Taxonomy" id="39947"/>
    <lineage>
        <taxon>Eukaryota</taxon>
        <taxon>Viridiplantae</taxon>
        <taxon>Streptophyta</taxon>
        <taxon>Embryophyta</taxon>
        <taxon>Tracheophyta</taxon>
        <taxon>Spermatophyta</taxon>
        <taxon>Magnoliopsida</taxon>
        <taxon>Liliopsida</taxon>
        <taxon>Poales</taxon>
        <taxon>Poaceae</taxon>
        <taxon>BOP clade</taxon>
        <taxon>Oryzoideae</taxon>
        <taxon>Oryzeae</taxon>
        <taxon>Oryzinae</taxon>
        <taxon>Oryza</taxon>
        <taxon>Oryza sativa</taxon>
    </lineage>
</organism>
<dbReference type="Pfam" id="PF23671">
    <property type="entry name" value="HTH_70"/>
    <property type="match status" value="1"/>
</dbReference>
<protein>
    <recommendedName>
        <fullName evidence="1">HTH 3-helical bundle domain-containing protein</fullName>
    </recommendedName>
</protein>
<dbReference type="InterPro" id="IPR056195">
    <property type="entry name" value="HTH_70"/>
</dbReference>
<dbReference type="Proteomes" id="UP000000763">
    <property type="component" value="Chromosome 6"/>
</dbReference>
<accession>Q5SNB5</accession>
<name>Q5SNB5_ORYSJ</name>
<evidence type="ECO:0000259" key="1">
    <source>
        <dbReference type="Pfam" id="PF23671"/>
    </source>
</evidence>
<feature type="domain" description="HTH 3-helical bundle" evidence="1">
    <location>
        <begin position="1"/>
        <end position="58"/>
    </location>
</feature>
<sequence length="83" mass="9670">MEWTAAEMDEARSIVARLTNAYDSSALVAGAGNGDTRHDHIVRELQAWFPWRTMDQLMSHPDFCFRIYKLFNKLLIEFILTVH</sequence>
<evidence type="ECO:0000313" key="3">
    <source>
        <dbReference type="Proteomes" id="UP000000763"/>
    </source>
</evidence>
<reference evidence="3" key="1">
    <citation type="journal article" date="2005" name="Nature">
        <title>The map-based sequence of the rice genome.</title>
        <authorList>
            <consortium name="International rice genome sequencing project (IRGSP)"/>
            <person name="Matsumoto T."/>
            <person name="Wu J."/>
            <person name="Kanamori H."/>
            <person name="Katayose Y."/>
            <person name="Fujisawa M."/>
            <person name="Namiki N."/>
            <person name="Mizuno H."/>
            <person name="Yamamoto K."/>
            <person name="Antonio B.A."/>
            <person name="Baba T."/>
            <person name="Sakata K."/>
            <person name="Nagamura Y."/>
            <person name="Aoki H."/>
            <person name="Arikawa K."/>
            <person name="Arita K."/>
            <person name="Bito T."/>
            <person name="Chiden Y."/>
            <person name="Fujitsuka N."/>
            <person name="Fukunaka R."/>
            <person name="Hamada M."/>
            <person name="Harada C."/>
            <person name="Hayashi A."/>
            <person name="Hijishita S."/>
            <person name="Honda M."/>
            <person name="Hosokawa S."/>
            <person name="Ichikawa Y."/>
            <person name="Idonuma A."/>
            <person name="Iijima M."/>
            <person name="Ikeda M."/>
            <person name="Ikeno M."/>
            <person name="Ito K."/>
            <person name="Ito S."/>
            <person name="Ito T."/>
            <person name="Ito Y."/>
            <person name="Ito Y."/>
            <person name="Iwabuchi A."/>
            <person name="Kamiya K."/>
            <person name="Karasawa W."/>
            <person name="Kurita K."/>
            <person name="Katagiri S."/>
            <person name="Kikuta A."/>
            <person name="Kobayashi H."/>
            <person name="Kobayashi N."/>
            <person name="Machita K."/>
            <person name="Maehara T."/>
            <person name="Masukawa M."/>
            <person name="Mizubayashi T."/>
            <person name="Mukai Y."/>
            <person name="Nagasaki H."/>
            <person name="Nagata Y."/>
            <person name="Naito S."/>
            <person name="Nakashima M."/>
            <person name="Nakama Y."/>
            <person name="Nakamichi Y."/>
            <person name="Nakamura M."/>
            <person name="Meguro A."/>
            <person name="Negishi M."/>
            <person name="Ohta I."/>
            <person name="Ohta T."/>
            <person name="Okamoto M."/>
            <person name="Ono N."/>
            <person name="Saji S."/>
            <person name="Sakaguchi M."/>
            <person name="Sakai K."/>
            <person name="Shibata M."/>
            <person name="Shimokawa T."/>
            <person name="Song J."/>
            <person name="Takazaki Y."/>
            <person name="Terasawa K."/>
            <person name="Tsugane M."/>
            <person name="Tsuji K."/>
            <person name="Ueda S."/>
            <person name="Waki K."/>
            <person name="Yamagata H."/>
            <person name="Yamamoto M."/>
            <person name="Yamamoto S."/>
            <person name="Yamane H."/>
            <person name="Yoshiki S."/>
            <person name="Yoshihara R."/>
            <person name="Yukawa K."/>
            <person name="Zhong H."/>
            <person name="Yano M."/>
            <person name="Yuan Q."/>
            <person name="Ouyang S."/>
            <person name="Liu J."/>
            <person name="Jones K.M."/>
            <person name="Gansberger K."/>
            <person name="Moffat K."/>
            <person name="Hill J."/>
            <person name="Bera J."/>
            <person name="Fadrosh D."/>
            <person name="Jin S."/>
            <person name="Johri S."/>
            <person name="Kim M."/>
            <person name="Overton L."/>
            <person name="Reardon M."/>
            <person name="Tsitrin T."/>
            <person name="Vuong H."/>
            <person name="Weaver B."/>
            <person name="Ciecko A."/>
            <person name="Tallon L."/>
            <person name="Jackson J."/>
            <person name="Pai G."/>
            <person name="Aken S.V."/>
            <person name="Utterback T."/>
            <person name="Reidmuller S."/>
            <person name="Feldblyum T."/>
            <person name="Hsiao J."/>
            <person name="Zismann V."/>
            <person name="Iobst S."/>
            <person name="de Vazeille A.R."/>
            <person name="Buell C.R."/>
            <person name="Ying K."/>
            <person name="Li Y."/>
            <person name="Lu T."/>
            <person name="Huang Y."/>
            <person name="Zhao Q."/>
            <person name="Feng Q."/>
            <person name="Zhang L."/>
            <person name="Zhu J."/>
            <person name="Weng Q."/>
            <person name="Mu J."/>
            <person name="Lu Y."/>
            <person name="Fan D."/>
            <person name="Liu Y."/>
            <person name="Guan J."/>
            <person name="Zhang Y."/>
            <person name="Yu S."/>
            <person name="Liu X."/>
            <person name="Zhang Y."/>
            <person name="Hong G."/>
            <person name="Han B."/>
            <person name="Choisne N."/>
            <person name="Demange N."/>
            <person name="Orjeda G."/>
            <person name="Samain S."/>
            <person name="Cattolico L."/>
            <person name="Pelletier E."/>
            <person name="Couloux A."/>
            <person name="Segurens B."/>
            <person name="Wincker P."/>
            <person name="D'Hont A."/>
            <person name="Scarpelli C."/>
            <person name="Weissenbach J."/>
            <person name="Salanoubat M."/>
            <person name="Quetier F."/>
            <person name="Yu Y."/>
            <person name="Kim H.R."/>
            <person name="Rambo T."/>
            <person name="Currie J."/>
            <person name="Collura K."/>
            <person name="Luo M."/>
            <person name="Yang T."/>
            <person name="Ammiraju J.S.S."/>
            <person name="Engler F."/>
            <person name="Soderlund C."/>
            <person name="Wing R.A."/>
            <person name="Palmer L.E."/>
            <person name="de la Bastide M."/>
            <person name="Spiegel L."/>
            <person name="Nascimento L."/>
            <person name="Zutavern T."/>
            <person name="O'Shaughnessy A."/>
            <person name="Dike S."/>
            <person name="Dedhia N."/>
            <person name="Preston R."/>
            <person name="Balija V."/>
            <person name="McCombie W.R."/>
            <person name="Chow T."/>
            <person name="Chen H."/>
            <person name="Chung M."/>
            <person name="Chen C."/>
            <person name="Shaw J."/>
            <person name="Wu H."/>
            <person name="Hsiao K."/>
            <person name="Chao Y."/>
            <person name="Chu M."/>
            <person name="Cheng C."/>
            <person name="Hour A."/>
            <person name="Lee P."/>
            <person name="Lin S."/>
            <person name="Lin Y."/>
            <person name="Liou J."/>
            <person name="Liu S."/>
            <person name="Hsing Y."/>
            <person name="Raghuvanshi S."/>
            <person name="Mohanty A."/>
            <person name="Bharti A.K."/>
            <person name="Gaur A."/>
            <person name="Gupta V."/>
            <person name="Kumar D."/>
            <person name="Ravi V."/>
            <person name="Vij S."/>
            <person name="Kapur A."/>
            <person name="Khurana P."/>
            <person name="Khurana P."/>
            <person name="Khurana J.P."/>
            <person name="Tyagi A.K."/>
            <person name="Gaikwad K."/>
            <person name="Singh A."/>
            <person name="Dalal V."/>
            <person name="Srivastava S."/>
            <person name="Dixit A."/>
            <person name="Pal A.K."/>
            <person name="Ghazi I.A."/>
            <person name="Yadav M."/>
            <person name="Pandit A."/>
            <person name="Bhargava A."/>
            <person name="Sureshbabu K."/>
            <person name="Batra K."/>
            <person name="Sharma T.R."/>
            <person name="Mohapatra T."/>
            <person name="Singh N.K."/>
            <person name="Messing J."/>
            <person name="Nelson A.B."/>
            <person name="Fuks G."/>
            <person name="Kavchok S."/>
            <person name="Keizer G."/>
            <person name="Linton E."/>
            <person name="Llaca V."/>
            <person name="Song R."/>
            <person name="Tanyolac B."/>
            <person name="Young S."/>
            <person name="Ho-Il K."/>
            <person name="Hahn J.H."/>
            <person name="Sangsakoo G."/>
            <person name="Vanavichit A."/>
            <person name="de Mattos Luiz.A.T."/>
            <person name="Zimmer P.D."/>
            <person name="Malone G."/>
            <person name="Dellagostin O."/>
            <person name="de Oliveira A.C."/>
            <person name="Bevan M."/>
            <person name="Bancroft I."/>
            <person name="Minx P."/>
            <person name="Cordum H."/>
            <person name="Wilson R."/>
            <person name="Cheng Z."/>
            <person name="Jin W."/>
            <person name="Jiang J."/>
            <person name="Leong S.A."/>
            <person name="Iwama H."/>
            <person name="Gojobori T."/>
            <person name="Itoh T."/>
            <person name="Niimura Y."/>
            <person name="Fujii Y."/>
            <person name="Habara T."/>
            <person name="Sakai H."/>
            <person name="Sato Y."/>
            <person name="Wilson G."/>
            <person name="Kumar K."/>
            <person name="McCouch S."/>
            <person name="Juretic N."/>
            <person name="Hoen D."/>
            <person name="Wright S."/>
            <person name="Bruskiewich R."/>
            <person name="Bureau T."/>
            <person name="Miyao A."/>
            <person name="Hirochika H."/>
            <person name="Nishikawa T."/>
            <person name="Kadowaki K."/>
            <person name="Sugiura M."/>
            <person name="Burr B."/>
            <person name="Sasaki T."/>
        </authorList>
    </citation>
    <scope>NUCLEOTIDE SEQUENCE [LARGE SCALE GENOMIC DNA]</scope>
    <source>
        <strain evidence="3">cv. Nipponbare</strain>
    </source>
</reference>